<dbReference type="InterPro" id="IPR011990">
    <property type="entry name" value="TPR-like_helical_dom_sf"/>
</dbReference>
<dbReference type="EMBL" id="GBRH01253326">
    <property type="protein sequence ID" value="JAD44569.1"/>
    <property type="molecule type" value="Transcribed_RNA"/>
</dbReference>
<evidence type="ECO:0000256" key="1">
    <source>
        <dbReference type="ARBA" id="ARBA00022737"/>
    </source>
</evidence>
<accession>A0A0A8ZYX2</accession>
<feature type="repeat" description="PPR" evidence="3">
    <location>
        <begin position="5"/>
        <end position="39"/>
    </location>
</feature>
<reference evidence="4" key="2">
    <citation type="journal article" date="2015" name="Data Brief">
        <title>Shoot transcriptome of the giant reed, Arundo donax.</title>
        <authorList>
            <person name="Barrero R.A."/>
            <person name="Guerrero F.D."/>
            <person name="Moolhuijzen P."/>
            <person name="Goolsby J.A."/>
            <person name="Tidwell J."/>
            <person name="Bellgard S.E."/>
            <person name="Bellgard M.I."/>
        </authorList>
    </citation>
    <scope>NUCLEOTIDE SEQUENCE</scope>
    <source>
        <tissue evidence="4">Shoot tissue taken approximately 20 cm above the soil surface</tissue>
    </source>
</reference>
<evidence type="ECO:0000256" key="3">
    <source>
        <dbReference type="PROSITE-ProRule" id="PRU00708"/>
    </source>
</evidence>
<evidence type="ECO:0008006" key="5">
    <source>
        <dbReference type="Google" id="ProtNLM"/>
    </source>
</evidence>
<dbReference type="Pfam" id="PF01535">
    <property type="entry name" value="PPR"/>
    <property type="match status" value="2"/>
</dbReference>
<dbReference type="GO" id="GO:0003723">
    <property type="term" value="F:RNA binding"/>
    <property type="evidence" value="ECO:0007669"/>
    <property type="project" value="InterPro"/>
</dbReference>
<dbReference type="AlphaFoldDB" id="A0A0A8ZYX2"/>
<keyword evidence="1" id="KW-0677">Repeat</keyword>
<reference evidence="4" key="1">
    <citation type="submission" date="2014-09" db="EMBL/GenBank/DDBJ databases">
        <authorList>
            <person name="Magalhaes I.L.F."/>
            <person name="Oliveira U."/>
            <person name="Santos F.R."/>
            <person name="Vidigal T.H.D.A."/>
            <person name="Brescovit A.D."/>
            <person name="Santos A.J."/>
        </authorList>
    </citation>
    <scope>NUCLEOTIDE SEQUENCE</scope>
    <source>
        <tissue evidence="4">Shoot tissue taken approximately 20 cm above the soil surface</tissue>
    </source>
</reference>
<dbReference type="NCBIfam" id="TIGR00756">
    <property type="entry name" value="PPR"/>
    <property type="match status" value="2"/>
</dbReference>
<organism evidence="4">
    <name type="scientific">Arundo donax</name>
    <name type="common">Giant reed</name>
    <name type="synonym">Donax arundinaceus</name>
    <dbReference type="NCBI Taxonomy" id="35708"/>
    <lineage>
        <taxon>Eukaryota</taxon>
        <taxon>Viridiplantae</taxon>
        <taxon>Streptophyta</taxon>
        <taxon>Embryophyta</taxon>
        <taxon>Tracheophyta</taxon>
        <taxon>Spermatophyta</taxon>
        <taxon>Magnoliopsida</taxon>
        <taxon>Liliopsida</taxon>
        <taxon>Poales</taxon>
        <taxon>Poaceae</taxon>
        <taxon>PACMAD clade</taxon>
        <taxon>Arundinoideae</taxon>
        <taxon>Arundineae</taxon>
        <taxon>Arundo</taxon>
    </lineage>
</organism>
<evidence type="ECO:0000256" key="2">
    <source>
        <dbReference type="ARBA" id="ARBA00022946"/>
    </source>
</evidence>
<protein>
    <recommendedName>
        <fullName evidence="5">Pentatricopeptide repeat-containing protein</fullName>
    </recommendedName>
</protein>
<evidence type="ECO:0000313" key="4">
    <source>
        <dbReference type="EMBL" id="JAD44569.1"/>
    </source>
</evidence>
<dbReference type="InterPro" id="IPR002885">
    <property type="entry name" value="PPR_rpt"/>
</dbReference>
<dbReference type="PROSITE" id="PS51375">
    <property type="entry name" value="PPR"/>
    <property type="match status" value="1"/>
</dbReference>
<dbReference type="GO" id="GO:0009451">
    <property type="term" value="P:RNA modification"/>
    <property type="evidence" value="ECO:0007669"/>
    <property type="project" value="InterPro"/>
</dbReference>
<proteinExistence type="predicted"/>
<keyword evidence="2" id="KW-0809">Transit peptide</keyword>
<dbReference type="PANTHER" id="PTHR47926:SF440">
    <property type="entry name" value="REPEAT-CONTAINING PROTEIN, PUTATIVE-RELATED"/>
    <property type="match status" value="1"/>
</dbReference>
<dbReference type="InterPro" id="IPR046960">
    <property type="entry name" value="PPR_At4g14850-like_plant"/>
</dbReference>
<dbReference type="PANTHER" id="PTHR47926">
    <property type="entry name" value="PENTATRICOPEPTIDE REPEAT-CONTAINING PROTEIN"/>
    <property type="match status" value="1"/>
</dbReference>
<sequence length="154" mass="16938">MKEKDTLSWNSIIIGLANNGFEVDALNIFRAMLAEGFRPNEVTFLGVLIACTNRDLVQEGLDHFESMKSVHNLQPQMKHYGCVVDLLGRAGQLEKALRFIAEMPTAPDPVVSRIMLGACKTHGNVATAEVVIKKLSNPDPGNGRNNSLLSKHIR</sequence>
<dbReference type="Gene3D" id="1.25.40.10">
    <property type="entry name" value="Tetratricopeptide repeat domain"/>
    <property type="match status" value="1"/>
</dbReference>
<name>A0A0A8ZYX2_ARUDO</name>